<organism evidence="1 2">
    <name type="scientific">Aedes aegypti</name>
    <name type="common">Yellowfever mosquito</name>
    <name type="synonym">Culex aegypti</name>
    <dbReference type="NCBI Taxonomy" id="7159"/>
    <lineage>
        <taxon>Eukaryota</taxon>
        <taxon>Metazoa</taxon>
        <taxon>Ecdysozoa</taxon>
        <taxon>Arthropoda</taxon>
        <taxon>Hexapoda</taxon>
        <taxon>Insecta</taxon>
        <taxon>Pterygota</taxon>
        <taxon>Neoptera</taxon>
        <taxon>Endopterygota</taxon>
        <taxon>Diptera</taxon>
        <taxon>Nematocera</taxon>
        <taxon>Culicoidea</taxon>
        <taxon>Culicidae</taxon>
        <taxon>Culicinae</taxon>
        <taxon>Aedini</taxon>
        <taxon>Aedes</taxon>
        <taxon>Stegomyia</taxon>
    </lineage>
</organism>
<dbReference type="OrthoDB" id="7763043at2759"/>
<dbReference type="Proteomes" id="UP000008820">
    <property type="component" value="Chromosome 1"/>
</dbReference>
<dbReference type="EnsemblMetazoa" id="AAEL021592-RC">
    <property type="protein sequence ID" value="AAEL021592-PC"/>
    <property type="gene ID" value="AAEL021592"/>
</dbReference>
<accession>A0A6I8U002</accession>
<proteinExistence type="predicted"/>
<keyword evidence="2" id="KW-1185">Reference proteome</keyword>
<evidence type="ECO:0000313" key="2">
    <source>
        <dbReference type="Proteomes" id="UP000008820"/>
    </source>
</evidence>
<dbReference type="InParanoid" id="A0A6I8U002"/>
<dbReference type="AlphaFoldDB" id="A0A6I8U002"/>
<reference evidence="1" key="2">
    <citation type="submission" date="2020-05" db="UniProtKB">
        <authorList>
            <consortium name="EnsemblMetazoa"/>
        </authorList>
    </citation>
    <scope>IDENTIFICATION</scope>
    <source>
        <strain evidence="1">LVP_AGWG</strain>
    </source>
</reference>
<evidence type="ECO:0000313" key="1">
    <source>
        <dbReference type="EnsemblMetazoa" id="AAEL021592-PC"/>
    </source>
</evidence>
<sequence>MPLGSQEALNISDTDQLSGLVATLDTNTGLPIIGLFDCSTPQKVISHLRKYPVGRNVQLAMAQPIATGASPFCCLYYCTDNRFDTESVKIKWHHVEQQLQKEGIELVAKATDGDSRFIRAMVDEMGFATEQLGSFGSWFIGSESAICIQDPTHLANKMRTRLMNPKKQLILGNYSVSRIHLHELISSVSKDQHGLTLNDLMEKDKMKFKPVEKMTQRRVISCLDKIPDSTGTAVYLNAISHVMSSYMNAEPSPLQKVYNIWHVLFLIRAWRNWCVAKFNNLQNCVTTNVYWGVEINAHALINYIVYCRDTGATFNTTLLQSQACEGTFRDARAFSSTESTVVNFTMQGFESRLNKIQFKRNVMHRNQHSLNLPSLSKKADSNGIEMPANEEIIEAVEQSRAAVHETLVDLGIDASQISFESSVTTKHLKEKPSQTSDDFEFITVSAEFEALEKENFDPDVHDADELFHNIGEEIMLKDSQNYKNVFKIKNRQNKIVHVKKRTFLWMLTSGLQKCSTDRNYRFIDKQDKSDNPKYVNEIYENIVVGEYVLLKEDSVLTVFKVYGFKYLKGKNCAYSASIAPVRPPNNVEPRGIGLQGCTFDIIECDGEYVLDLASNNVIKDIKYYMSHLQKPAVLSALLYYCEDCVTYIKKFK</sequence>
<protein>
    <submittedName>
        <fullName evidence="1">Uncharacterized protein</fullName>
    </submittedName>
</protein>
<gene>
    <name evidence="1" type="primary">5567407</name>
</gene>
<reference evidence="1 2" key="1">
    <citation type="submission" date="2017-06" db="EMBL/GenBank/DDBJ databases">
        <title>Aedes aegypti genome working group (AGWG) sequencing and assembly.</title>
        <authorList>
            <consortium name="Aedes aegypti Genome Working Group (AGWG)"/>
            <person name="Matthews B.J."/>
        </authorList>
    </citation>
    <scope>NUCLEOTIDE SEQUENCE [LARGE SCALE GENOMIC DNA]</scope>
    <source>
        <strain evidence="1 2">LVP_AGWG</strain>
    </source>
</reference>
<name>A0A6I8U002_AEDAE</name>